<evidence type="ECO:0000256" key="1">
    <source>
        <dbReference type="ARBA" id="ARBA00023015"/>
    </source>
</evidence>
<evidence type="ECO:0000256" key="3">
    <source>
        <dbReference type="ARBA" id="ARBA00023163"/>
    </source>
</evidence>
<dbReference type="EMBL" id="JAPEVI010000003">
    <property type="protein sequence ID" value="MCX2725717.1"/>
    <property type="molecule type" value="Genomic_DNA"/>
</dbReference>
<dbReference type="InterPro" id="IPR036390">
    <property type="entry name" value="WH_DNA-bd_sf"/>
</dbReference>
<evidence type="ECO:0000256" key="2">
    <source>
        <dbReference type="ARBA" id="ARBA00023125"/>
    </source>
</evidence>
<evidence type="ECO:0000313" key="5">
    <source>
        <dbReference type="EMBL" id="MCX2725717.1"/>
    </source>
</evidence>
<dbReference type="PROSITE" id="PS51118">
    <property type="entry name" value="HTH_HXLR"/>
    <property type="match status" value="1"/>
</dbReference>
<dbReference type="Pfam" id="PF01638">
    <property type="entry name" value="HxlR"/>
    <property type="match status" value="1"/>
</dbReference>
<dbReference type="InterPro" id="IPR002577">
    <property type="entry name" value="HTH_HxlR"/>
</dbReference>
<reference evidence="5 6" key="1">
    <citation type="journal article" date="2016" name="Int. J. Syst. Evol. Microbiol.">
        <title>Labrenzia salina sp. nov., isolated from the rhizosphere of the halophyte Arthrocnemum macrostachyum.</title>
        <authorList>
            <person name="Camacho M."/>
            <person name="Redondo-Gomez S."/>
            <person name="Rodriguez-Llorente I."/>
            <person name="Rohde M."/>
            <person name="Sproer C."/>
            <person name="Schumann P."/>
            <person name="Klenk H.P."/>
            <person name="Montero-Calasanz M.D.C."/>
        </authorList>
    </citation>
    <scope>NUCLEOTIDE SEQUENCE [LARGE SCALE GENOMIC DNA]</scope>
    <source>
        <strain evidence="5 6">DSM 29163</strain>
    </source>
</reference>
<organism evidence="5 6">
    <name type="scientific">Roseibium salinum</name>
    <dbReference type="NCBI Taxonomy" id="1604349"/>
    <lineage>
        <taxon>Bacteria</taxon>
        <taxon>Pseudomonadati</taxon>
        <taxon>Pseudomonadota</taxon>
        <taxon>Alphaproteobacteria</taxon>
        <taxon>Hyphomicrobiales</taxon>
        <taxon>Stappiaceae</taxon>
        <taxon>Roseibium</taxon>
    </lineage>
</organism>
<sequence length="182" mass="20451">MRGNRSGCPINMTMEIIGDRWSLVVLRDIMFGNRRHFRELLENSMEGIASNVLAARMKRLVEVGLLSRSDDASHKQKVIYSLTEPAIQLVPVMAVIGGWGCRHLPATRELSVRAQLLEEGGPELWEEFMDELRVLHLGAQPKNEASVLQKLTRAYQAAVESAPVASLSEQSVKHHRNEERQG</sequence>
<keyword evidence="6" id="KW-1185">Reference proteome</keyword>
<evidence type="ECO:0000259" key="4">
    <source>
        <dbReference type="PROSITE" id="PS51118"/>
    </source>
</evidence>
<accession>A0ABT3R984</accession>
<dbReference type="SUPFAM" id="SSF46785">
    <property type="entry name" value="Winged helix' DNA-binding domain"/>
    <property type="match status" value="1"/>
</dbReference>
<comment type="caution">
    <text evidence="5">The sequence shown here is derived from an EMBL/GenBank/DDBJ whole genome shotgun (WGS) entry which is preliminary data.</text>
</comment>
<dbReference type="Proteomes" id="UP001300261">
    <property type="component" value="Unassembled WGS sequence"/>
</dbReference>
<keyword evidence="1" id="KW-0805">Transcription regulation</keyword>
<protein>
    <submittedName>
        <fullName evidence="5">Helix-turn-helix domain-containing protein</fullName>
    </submittedName>
</protein>
<dbReference type="PANTHER" id="PTHR33204">
    <property type="entry name" value="TRANSCRIPTIONAL REGULATOR, MARR FAMILY"/>
    <property type="match status" value="1"/>
</dbReference>
<keyword evidence="3" id="KW-0804">Transcription</keyword>
<proteinExistence type="predicted"/>
<keyword evidence="2" id="KW-0238">DNA-binding</keyword>
<gene>
    <name evidence="5" type="ORF">ON753_25720</name>
</gene>
<dbReference type="Gene3D" id="1.10.10.10">
    <property type="entry name" value="Winged helix-like DNA-binding domain superfamily/Winged helix DNA-binding domain"/>
    <property type="match status" value="1"/>
</dbReference>
<dbReference type="PANTHER" id="PTHR33204:SF18">
    <property type="entry name" value="TRANSCRIPTIONAL REGULATORY PROTEIN"/>
    <property type="match status" value="1"/>
</dbReference>
<feature type="domain" description="HTH hxlR-type" evidence="4">
    <location>
        <begin position="8"/>
        <end position="108"/>
    </location>
</feature>
<evidence type="ECO:0000313" key="6">
    <source>
        <dbReference type="Proteomes" id="UP001300261"/>
    </source>
</evidence>
<dbReference type="InterPro" id="IPR036388">
    <property type="entry name" value="WH-like_DNA-bd_sf"/>
</dbReference>
<name>A0ABT3R984_9HYPH</name>